<keyword evidence="4" id="KW-1185">Reference proteome</keyword>
<dbReference type="PROSITE" id="PS51257">
    <property type="entry name" value="PROKAR_LIPOPROTEIN"/>
    <property type="match status" value="1"/>
</dbReference>
<dbReference type="Gene3D" id="2.130.10.10">
    <property type="entry name" value="YVTN repeat-like/Quinoprotein amine dehydrogenase"/>
    <property type="match status" value="2"/>
</dbReference>
<evidence type="ECO:0000256" key="2">
    <source>
        <dbReference type="SAM" id="SignalP"/>
    </source>
</evidence>
<dbReference type="SUPFAM" id="SSF63829">
    <property type="entry name" value="Calcium-dependent phosphotriesterase"/>
    <property type="match status" value="1"/>
</dbReference>
<dbReference type="PANTHER" id="PTHR40274">
    <property type="entry name" value="VIRGINIAMYCIN B LYASE"/>
    <property type="match status" value="1"/>
</dbReference>
<dbReference type="Proteomes" id="UP000569951">
    <property type="component" value="Unassembled WGS sequence"/>
</dbReference>
<keyword evidence="2" id="KW-0732">Signal</keyword>
<dbReference type="PANTHER" id="PTHR40274:SF3">
    <property type="entry name" value="VIRGINIAMYCIN B LYASE"/>
    <property type="match status" value="1"/>
</dbReference>
<dbReference type="InterPro" id="IPR015943">
    <property type="entry name" value="WD40/YVTN_repeat-like_dom_sf"/>
</dbReference>
<feature type="signal peptide" evidence="2">
    <location>
        <begin position="1"/>
        <end position="17"/>
    </location>
</feature>
<accession>A0A841I039</accession>
<evidence type="ECO:0000313" key="4">
    <source>
        <dbReference type="Proteomes" id="UP000569951"/>
    </source>
</evidence>
<dbReference type="AlphaFoldDB" id="A0A841I039"/>
<dbReference type="SUPFAM" id="SSF82171">
    <property type="entry name" value="DPP6 N-terminal domain-like"/>
    <property type="match status" value="1"/>
</dbReference>
<feature type="region of interest" description="Disordered" evidence="1">
    <location>
        <begin position="22"/>
        <end position="44"/>
    </location>
</feature>
<organism evidence="3 4">
    <name type="scientific">Deinobacterium chartae</name>
    <dbReference type="NCBI Taxonomy" id="521158"/>
    <lineage>
        <taxon>Bacteria</taxon>
        <taxon>Thermotogati</taxon>
        <taxon>Deinococcota</taxon>
        <taxon>Deinococci</taxon>
        <taxon>Deinococcales</taxon>
        <taxon>Deinococcaceae</taxon>
        <taxon>Deinobacterium</taxon>
    </lineage>
</organism>
<feature type="compositionally biased region" description="Pro residues" evidence="1">
    <location>
        <begin position="26"/>
        <end position="42"/>
    </location>
</feature>
<comment type="caution">
    <text evidence="3">The sequence shown here is derived from an EMBL/GenBank/DDBJ whole genome shotgun (WGS) entry which is preliminary data.</text>
</comment>
<name>A0A841I039_9DEIO</name>
<proteinExistence type="predicted"/>
<protein>
    <submittedName>
        <fullName evidence="3">Outer membrane protein assembly factor BamB</fullName>
    </submittedName>
</protein>
<evidence type="ECO:0000256" key="1">
    <source>
        <dbReference type="SAM" id="MobiDB-lite"/>
    </source>
</evidence>
<dbReference type="EMBL" id="JACHHG010000003">
    <property type="protein sequence ID" value="MBB6097492.1"/>
    <property type="molecule type" value="Genomic_DNA"/>
</dbReference>
<dbReference type="RefSeq" id="WP_183984992.1">
    <property type="nucleotide sequence ID" value="NZ_JACHHG010000003.1"/>
</dbReference>
<reference evidence="3 4" key="1">
    <citation type="submission" date="2020-08" db="EMBL/GenBank/DDBJ databases">
        <title>Genomic Encyclopedia of Type Strains, Phase IV (KMG-IV): sequencing the most valuable type-strain genomes for metagenomic binning, comparative biology and taxonomic classification.</title>
        <authorList>
            <person name="Goeker M."/>
        </authorList>
    </citation>
    <scope>NUCLEOTIDE SEQUENCE [LARGE SCALE GENOMIC DNA]</scope>
    <source>
        <strain evidence="3 4">DSM 21458</strain>
    </source>
</reference>
<dbReference type="InterPro" id="IPR051344">
    <property type="entry name" value="Vgb"/>
</dbReference>
<gene>
    <name evidence="3" type="ORF">HNR42_000909</name>
</gene>
<sequence length="685" mass="73671">MRLPPAVLALSLPLLLAACSRITPSPGSPQGPDPHPNPPQPPSALEQRRFGTLEPLGTPVAGNIAVFNSALTLREGRPLVLMVVQGPQDGTLNVLDARSNTVLETYTLEGGKNAWSSTVTPDGRVHIGAHDRLFTYDPTRRTVTAHGNPLGEGSIWAMTSDEQGRVYGGTFPGGKVFELDPDTGSVREIADLSNPAAPQSYVRSLTYRQGKLYAGTGTLPRIVEIELASGAQRSIELPPIEGLQGKAEFVYGLAARGKYLFAYVNTAPSPLLVYDLEDEAWEALQFNGHPGLDVSPEKNGKVYFLQGGKLQELDLATLEKRTLEAVSYSSSYRFGGWADLEDPSLPGESLLTVSYGGSMVALNPQAGARILPIRVQGSPAQIQSLVAGEDGQSLYMGGYLSSRATRYDVQSRSATLIPMEQAENIAVSGSDVFFGTYPKAHIFHYRANEPVATGSNPKKLFQVLEEQDRPYGMAANERYVVAGTLPTYGQLGGALSVFDRRSGSLKTYRNIIPGHSVISVVIKGDTVYASTTVNGGLGSTPTETEARVLRFDIASGQLLKQTTVDLPGAPDPIYIGNIRLGPDGLLWGVADGSVFALDPQTLELRRHRTLYPEISKFGLFRPMFVGFQGGVIYSNLGTKLTAIDHATLEFRKLADDVGLAALGPDGNLYFTHGPNEAQLWTIDVE</sequence>
<evidence type="ECO:0000313" key="3">
    <source>
        <dbReference type="EMBL" id="MBB6097492.1"/>
    </source>
</evidence>
<feature type="chain" id="PRO_5032679121" evidence="2">
    <location>
        <begin position="18"/>
        <end position="685"/>
    </location>
</feature>